<dbReference type="InterPro" id="IPR001314">
    <property type="entry name" value="Peptidase_S1A"/>
</dbReference>
<dbReference type="AlphaFoldDB" id="A0A7R9QV18"/>
<evidence type="ECO:0000256" key="2">
    <source>
        <dbReference type="ARBA" id="ARBA00022659"/>
    </source>
</evidence>
<dbReference type="PROSITE" id="PS50240">
    <property type="entry name" value="TRYPSIN_DOM"/>
    <property type="match status" value="2"/>
</dbReference>
<dbReference type="EMBL" id="CAJPVJ010017479">
    <property type="protein sequence ID" value="CAG2176626.1"/>
    <property type="molecule type" value="Genomic_DNA"/>
</dbReference>
<dbReference type="PROSITE" id="PS00134">
    <property type="entry name" value="TRYPSIN_HIS"/>
    <property type="match status" value="2"/>
</dbReference>
<dbReference type="InterPro" id="IPR033116">
    <property type="entry name" value="TRYPSIN_SER"/>
</dbReference>
<dbReference type="Gene3D" id="2.40.10.10">
    <property type="entry name" value="Trypsin-like serine proteases"/>
    <property type="match status" value="2"/>
</dbReference>
<dbReference type="Proteomes" id="UP000728032">
    <property type="component" value="Unassembled WGS sequence"/>
</dbReference>
<dbReference type="GO" id="GO:0042381">
    <property type="term" value="P:hemolymph coagulation"/>
    <property type="evidence" value="ECO:0007669"/>
    <property type="project" value="UniProtKB-KW"/>
</dbReference>
<dbReference type="PRINTS" id="PR00722">
    <property type="entry name" value="CHYMOTRYPSIN"/>
</dbReference>
<evidence type="ECO:0000256" key="1">
    <source>
        <dbReference type="ARBA" id="ARBA00022536"/>
    </source>
</evidence>
<comment type="catalytic activity">
    <reaction evidence="11">
        <text>Selective cleavage of 103-Arg-|-Ser-104 and 124-Ile-|-Ile-125 bonds in Limulus clotting factor B to form activated factor B. Cleavage of -Pro-Arg-|-Xaa- bonds in synthetic substrates.</text>
        <dbReference type="EC" id="3.4.21.84"/>
    </reaction>
</comment>
<proteinExistence type="predicted"/>
<gene>
    <name evidence="15" type="ORF">ONB1V03_LOCUS16059</name>
</gene>
<dbReference type="GO" id="GO:0006508">
    <property type="term" value="P:proteolysis"/>
    <property type="evidence" value="ECO:0007669"/>
    <property type="project" value="UniProtKB-KW"/>
</dbReference>
<name>A0A7R9QV18_9ACAR</name>
<evidence type="ECO:0000256" key="9">
    <source>
        <dbReference type="ARBA" id="ARBA00022889"/>
    </source>
</evidence>
<dbReference type="InterPro" id="IPR018114">
    <property type="entry name" value="TRYPSIN_HIS"/>
</dbReference>
<keyword evidence="6 13" id="KW-0378">Hydrolase</keyword>
<evidence type="ECO:0000256" key="7">
    <source>
        <dbReference type="ARBA" id="ARBA00022820"/>
    </source>
</evidence>
<dbReference type="InterPro" id="IPR043504">
    <property type="entry name" value="Peptidase_S1_PA_chymotrypsin"/>
</dbReference>
<keyword evidence="8 13" id="KW-0720">Serine protease</keyword>
<keyword evidence="9" id="KW-0130">Cell adhesion</keyword>
<evidence type="ECO:0000256" key="12">
    <source>
        <dbReference type="ARBA" id="ARBA00066707"/>
    </source>
</evidence>
<dbReference type="OrthoDB" id="10002959at2759"/>
<keyword evidence="2" id="KW-0768">Sushi</keyword>
<evidence type="ECO:0000256" key="6">
    <source>
        <dbReference type="ARBA" id="ARBA00022801"/>
    </source>
</evidence>
<feature type="domain" description="Peptidase S1" evidence="14">
    <location>
        <begin position="294"/>
        <end position="539"/>
    </location>
</feature>
<evidence type="ECO:0000256" key="13">
    <source>
        <dbReference type="RuleBase" id="RU363034"/>
    </source>
</evidence>
<dbReference type="InterPro" id="IPR009003">
    <property type="entry name" value="Peptidase_S1_PA"/>
</dbReference>
<keyword evidence="1" id="KW-0245">EGF-like domain</keyword>
<reference evidence="15" key="1">
    <citation type="submission" date="2020-11" db="EMBL/GenBank/DDBJ databases">
        <authorList>
            <person name="Tran Van P."/>
        </authorList>
    </citation>
    <scope>NUCLEOTIDE SEQUENCE</scope>
</reference>
<keyword evidence="3 13" id="KW-0645">Protease</keyword>
<dbReference type="GO" id="GO:0030246">
    <property type="term" value="F:carbohydrate binding"/>
    <property type="evidence" value="ECO:0007669"/>
    <property type="project" value="UniProtKB-KW"/>
</dbReference>
<keyword evidence="16" id="KW-1185">Reference proteome</keyword>
<dbReference type="Pfam" id="PF00089">
    <property type="entry name" value="Trypsin"/>
    <property type="match status" value="2"/>
</dbReference>
<dbReference type="EC" id="3.4.21.84" evidence="12"/>
<feature type="domain" description="Peptidase S1" evidence="14">
    <location>
        <begin position="1"/>
        <end position="229"/>
    </location>
</feature>
<dbReference type="EMBL" id="OC932304">
    <property type="protein sequence ID" value="CAD7659464.1"/>
    <property type="molecule type" value="Genomic_DNA"/>
</dbReference>
<dbReference type="PANTHER" id="PTHR24252">
    <property type="entry name" value="ACROSIN-RELATED"/>
    <property type="match status" value="1"/>
</dbReference>
<dbReference type="PROSITE" id="PS00135">
    <property type="entry name" value="TRYPSIN_SER"/>
    <property type="match status" value="1"/>
</dbReference>
<dbReference type="CDD" id="cd00190">
    <property type="entry name" value="Tryp_SPc"/>
    <property type="match status" value="2"/>
</dbReference>
<organism evidence="15">
    <name type="scientific">Oppiella nova</name>
    <dbReference type="NCBI Taxonomy" id="334625"/>
    <lineage>
        <taxon>Eukaryota</taxon>
        <taxon>Metazoa</taxon>
        <taxon>Ecdysozoa</taxon>
        <taxon>Arthropoda</taxon>
        <taxon>Chelicerata</taxon>
        <taxon>Arachnida</taxon>
        <taxon>Acari</taxon>
        <taxon>Acariformes</taxon>
        <taxon>Sarcoptiformes</taxon>
        <taxon>Oribatida</taxon>
        <taxon>Brachypylina</taxon>
        <taxon>Oppioidea</taxon>
        <taxon>Oppiidae</taxon>
        <taxon>Oppiella</taxon>
    </lineage>
</organism>
<keyword evidence="10" id="KW-1015">Disulfide bond</keyword>
<evidence type="ECO:0000256" key="8">
    <source>
        <dbReference type="ARBA" id="ARBA00022825"/>
    </source>
</evidence>
<dbReference type="GO" id="GO:0007155">
    <property type="term" value="P:cell adhesion"/>
    <property type="evidence" value="ECO:0007669"/>
    <property type="project" value="UniProtKB-KW"/>
</dbReference>
<dbReference type="SMART" id="SM00020">
    <property type="entry name" value="Tryp_SPc"/>
    <property type="match status" value="2"/>
</dbReference>
<evidence type="ECO:0000313" key="15">
    <source>
        <dbReference type="EMBL" id="CAD7659464.1"/>
    </source>
</evidence>
<dbReference type="GO" id="GO:0004252">
    <property type="term" value="F:serine-type endopeptidase activity"/>
    <property type="evidence" value="ECO:0007669"/>
    <property type="project" value="InterPro"/>
</dbReference>
<evidence type="ECO:0000259" key="14">
    <source>
        <dbReference type="PROSITE" id="PS50240"/>
    </source>
</evidence>
<keyword evidence="5" id="KW-0430">Lectin</keyword>
<dbReference type="InterPro" id="IPR001254">
    <property type="entry name" value="Trypsin_dom"/>
</dbReference>
<dbReference type="PANTHER" id="PTHR24252:SF7">
    <property type="entry name" value="HYALIN"/>
    <property type="match status" value="1"/>
</dbReference>
<evidence type="ECO:0000313" key="16">
    <source>
        <dbReference type="Proteomes" id="UP000728032"/>
    </source>
</evidence>
<evidence type="ECO:0000256" key="10">
    <source>
        <dbReference type="ARBA" id="ARBA00023157"/>
    </source>
</evidence>
<dbReference type="FunFam" id="2.40.10.10:FF:000120">
    <property type="entry name" value="Putative serine protease"/>
    <property type="match status" value="2"/>
</dbReference>
<dbReference type="SUPFAM" id="SSF50494">
    <property type="entry name" value="Trypsin-like serine proteases"/>
    <property type="match status" value="2"/>
</dbReference>
<evidence type="ECO:0000256" key="3">
    <source>
        <dbReference type="ARBA" id="ARBA00022670"/>
    </source>
</evidence>
<evidence type="ECO:0000256" key="5">
    <source>
        <dbReference type="ARBA" id="ARBA00022734"/>
    </source>
</evidence>
<keyword evidence="4" id="KW-0732">Signal</keyword>
<sequence length="539" mass="59385">MVSIKLSDPSRGFCGGALISNQYVLTAAHCFWEDGERIEKVGDIAVTVGAHYLRATEPEARDHEVAEIRIPRNFTKASNGFDIAVLKLKTKVKFSRRVRPICLPPDNSADDYAGQVAMVSGWGHTVQGGVDSPVLMEVPVLVWKNKDCYNSYMNTTTITSNMLCAGYRKGRRDSCHNDSGGPLMLRSNRTGRWVLIGVVSWGEGCAQPNYPGVYTRLSEYIKWIRKLITQSTRLLSTLSTVPDTAITTAPTTNTTTSHHVNITTITTTTDNPNDWWNSQPLTEICGRESNLNRVVGGRETRNGAHPWMVVIKRKGSSNWFCGGTLISNQYVLTAAHCFWEDGKLTEKAGNIAVTVGAHDLRATEPEARDNEVEAIGIPNDYTSSLHGLDIAVLKLKTRVKFSGRVRPICLPRHNSTDDYAGRVAMLAGWGLTKYPGTVSPVLQELSVHVLGYQKCDAIWNDYDFKLKSDMICTGGYKAGGKGVCRGDSGGPVMLKSKSTNRWVQIGVVSWGPKNCTKAGLPDVNTRVSEHINWICKQIY</sequence>
<keyword evidence="7" id="KW-0353">Hemolymph clotting</keyword>
<accession>A0A7R9QV18</accession>
<evidence type="ECO:0000256" key="11">
    <source>
        <dbReference type="ARBA" id="ARBA00052079"/>
    </source>
</evidence>
<evidence type="ECO:0000256" key="4">
    <source>
        <dbReference type="ARBA" id="ARBA00022729"/>
    </source>
</evidence>
<protein>
    <recommendedName>
        <fullName evidence="12">limulus clotting factor C</fullName>
        <ecNumber evidence="12">3.4.21.84</ecNumber>
    </recommendedName>
</protein>